<evidence type="ECO:0000313" key="3">
    <source>
        <dbReference type="EMBL" id="GBG65468.1"/>
    </source>
</evidence>
<feature type="compositionally biased region" description="Polar residues" evidence="1">
    <location>
        <begin position="170"/>
        <end position="183"/>
    </location>
</feature>
<feature type="compositionally biased region" description="Basic and acidic residues" evidence="1">
    <location>
        <begin position="184"/>
        <end position="199"/>
    </location>
</feature>
<organism evidence="3 4">
    <name type="scientific">Chara braunii</name>
    <name type="common">Braun's stonewort</name>
    <dbReference type="NCBI Taxonomy" id="69332"/>
    <lineage>
        <taxon>Eukaryota</taxon>
        <taxon>Viridiplantae</taxon>
        <taxon>Streptophyta</taxon>
        <taxon>Charophyceae</taxon>
        <taxon>Charales</taxon>
        <taxon>Characeae</taxon>
        <taxon>Chara</taxon>
    </lineage>
</organism>
<name>A0A388K5Y5_CHABU</name>
<feature type="compositionally biased region" description="Low complexity" evidence="1">
    <location>
        <begin position="415"/>
        <end position="427"/>
    </location>
</feature>
<dbReference type="SUPFAM" id="SSF52058">
    <property type="entry name" value="L domain-like"/>
    <property type="match status" value="1"/>
</dbReference>
<dbReference type="Gene3D" id="3.80.10.10">
    <property type="entry name" value="Ribonuclease Inhibitor"/>
    <property type="match status" value="1"/>
</dbReference>
<comment type="caution">
    <text evidence="3">The sequence shown here is derived from an EMBL/GenBank/DDBJ whole genome shotgun (WGS) entry which is preliminary data.</text>
</comment>
<feature type="compositionally biased region" description="Basic and acidic residues" evidence="1">
    <location>
        <begin position="84"/>
        <end position="93"/>
    </location>
</feature>
<dbReference type="InterPro" id="IPR001611">
    <property type="entry name" value="Leu-rich_rpt"/>
</dbReference>
<feature type="compositionally biased region" description="Gly residues" evidence="1">
    <location>
        <begin position="385"/>
        <end position="407"/>
    </location>
</feature>
<dbReference type="EMBL" id="BFEA01000062">
    <property type="protein sequence ID" value="GBG65468.1"/>
    <property type="molecule type" value="Genomic_DNA"/>
</dbReference>
<feature type="compositionally biased region" description="Low complexity" evidence="1">
    <location>
        <begin position="45"/>
        <end position="63"/>
    </location>
</feature>
<feature type="compositionally biased region" description="Low complexity" evidence="1">
    <location>
        <begin position="480"/>
        <end position="519"/>
    </location>
</feature>
<feature type="domain" description="AIR9-like A9" evidence="2">
    <location>
        <begin position="1212"/>
        <end position="1297"/>
    </location>
</feature>
<dbReference type="Pfam" id="PF23197">
    <property type="entry name" value="IG_AIR9"/>
    <property type="match status" value="5"/>
</dbReference>
<dbReference type="InterPro" id="IPR056284">
    <property type="entry name" value="AIR9-like_A9"/>
</dbReference>
<feature type="domain" description="AIR9-like A9" evidence="2">
    <location>
        <begin position="1106"/>
        <end position="1200"/>
    </location>
</feature>
<reference evidence="3 4" key="1">
    <citation type="journal article" date="2018" name="Cell">
        <title>The Chara Genome: Secondary Complexity and Implications for Plant Terrestrialization.</title>
        <authorList>
            <person name="Nishiyama T."/>
            <person name="Sakayama H."/>
            <person name="Vries J.D."/>
            <person name="Buschmann H."/>
            <person name="Saint-Marcoux D."/>
            <person name="Ullrich K.K."/>
            <person name="Haas F.B."/>
            <person name="Vanderstraeten L."/>
            <person name="Becker D."/>
            <person name="Lang D."/>
            <person name="Vosolsobe S."/>
            <person name="Rombauts S."/>
            <person name="Wilhelmsson P.K.I."/>
            <person name="Janitza P."/>
            <person name="Kern R."/>
            <person name="Heyl A."/>
            <person name="Rumpler F."/>
            <person name="Villalobos L.I.A.C."/>
            <person name="Clay J.M."/>
            <person name="Skokan R."/>
            <person name="Toyoda A."/>
            <person name="Suzuki Y."/>
            <person name="Kagoshima H."/>
            <person name="Schijlen E."/>
            <person name="Tajeshwar N."/>
            <person name="Catarino B."/>
            <person name="Hetherington A.J."/>
            <person name="Saltykova A."/>
            <person name="Bonnot C."/>
            <person name="Breuninger H."/>
            <person name="Symeonidi A."/>
            <person name="Radhakrishnan G.V."/>
            <person name="Van Nieuwerburgh F."/>
            <person name="Deforce D."/>
            <person name="Chang C."/>
            <person name="Karol K.G."/>
            <person name="Hedrich R."/>
            <person name="Ulvskov P."/>
            <person name="Glockner G."/>
            <person name="Delwiche C.F."/>
            <person name="Petrasek J."/>
            <person name="Van de Peer Y."/>
            <person name="Friml J."/>
            <person name="Beilby M."/>
            <person name="Dolan L."/>
            <person name="Kohara Y."/>
            <person name="Sugano S."/>
            <person name="Fujiyama A."/>
            <person name="Delaux P.-M."/>
            <person name="Quint M."/>
            <person name="TheiBen G."/>
            <person name="Hagemann M."/>
            <person name="Harholt J."/>
            <person name="Dunand C."/>
            <person name="Zachgo S."/>
            <person name="Langdale J."/>
            <person name="Maumus F."/>
            <person name="Straeten D.V.D."/>
            <person name="Gould S.B."/>
            <person name="Rensing S.A."/>
        </authorList>
    </citation>
    <scope>NUCLEOTIDE SEQUENCE [LARGE SCALE GENOMIC DNA]</scope>
    <source>
        <strain evidence="3 4">S276</strain>
    </source>
</reference>
<feature type="compositionally biased region" description="Low complexity" evidence="1">
    <location>
        <begin position="557"/>
        <end position="569"/>
    </location>
</feature>
<sequence>MERGGTSAVHGPLPKRPSTALSQRGKSPARRPTDGGGGGAGGGSPLSSTTSSRLGSSLTRGASKGQSDKAEVKGHAAGHGVGTENRKGMDNHSHKSSTSSGHAVGSNSNRPLFSRVPVNGDGVSLGSGRSSSRVGSSLTKSSSSVRDAGLSRAAHSAAQSAIRSPAHSAASRSDNGTANGNKMTTRETKTAAIEHDEPPRNGNASPPPPPPHLPLPAVRSASAEVVTNGAKDAGVVANGGKDAGVVANGAKDAGAVANGAEDAEEDGGEGCERLSSPNGKLGGAVNGAKDAGAVANGSKDAVAAANGAKDAGVAANGTKEAAAVGNGAGAVSETGVTTTMARAGGVKGVVSKKVSGKGGQEIDGGGRRRVSASREEGHGKRVAGAVGGVGVGVGGGGGGGGGGGIGGRSVSKTVGGNSANAGSPGSGLHTARINSKGAAQEGNSHSGGVGGGGVGIVKKPVSDATGSSGSVKRMGEGRATTTTDGRGTSTTDGRGTPTGSRSNGSSSSSPSVGEGSARSRTASGGTKPSGVGAHHGAAWGGGGGGGGAGGTKRLHPSSPNKASAVSSSARRASFSVSSTSSLDKHSHSTAANSALRRRSLPAAGASSGGGSQGGHHARSADETSLDLRSQKIRTLNSELVNLTPKVEFVYLRDNRLHSFQGAEVFLRVKLSSLVTLPVLPNLEFLSISQNELTSLEMPSQPKLQVLVASKNRIRSLLDLPHLPVLENLRFEDNPVAESENAGLTAMLLVGKSLKKLNGREISPEAEDEVLAYPPHTAICLRSGWEMCGVEQASESTWKFLQEWWSRGSPPGFSLIGAKVEQPVEDDPCTCNIEYEVELSIADSFSMKYRWYEGPRNGLDFTLIENAEGKEYWPRHEDVGKCLKIECIPQIGGKEYPSFFAMTPEVKAGSGCPKLLEIKVEGTPMEGCTVKGVVKIAWCGGVPANGVIRWWRCQDNECPVTIPGAEESEYTLTLEDVAHHVWFMYTPVTKAGVKGEGRHAETEVVIAAPPSVTDVQVVGRMTQGCTVKGVGKYTGGVEGESELQWLREDKDTGVYILVKKGSSEYQLSEEDVGAKIMFQYTPVNSEGVKGECQSVTTPVATLAPPRVVELNVLGDVREGSTLSVTGKYVGGDEGPSRIQWFKTKHKSEDNMYLASELEPISNSRVAREFCVPLEAVGYYLVAKYTPYRVNGEAGEPMYVTSPGPVEMLPPCLTSLFIKGTFVEGETITASYGYVGGYEGRSKYTWSIHKEKSDPGKVVWNANDTQYKLTLDDVGHFISFRCTPRREDGMEGESKVAMSLEVVQAADPTITSLRVRGNAIEGAELVAEKEYFGGHEGDSVYQWFMVDANGKEDDVEGKTEETFRLRKEHIDHWIGAKCTPVRNGDGAEGPTVKSDTIGPIKPAYPRCEHLMLEGGAVEGEKLTFFATYSGGYVASPSF</sequence>
<keyword evidence="4" id="KW-1185">Reference proteome</keyword>
<dbReference type="PANTHER" id="PTHR31149">
    <property type="entry name" value="EXPRESSED PROTEIN"/>
    <property type="match status" value="1"/>
</dbReference>
<feature type="domain" description="AIR9-like A9" evidence="2">
    <location>
        <begin position="916"/>
        <end position="997"/>
    </location>
</feature>
<feature type="region of interest" description="Disordered" evidence="1">
    <location>
        <begin position="1"/>
        <end position="226"/>
    </location>
</feature>
<dbReference type="Gene3D" id="2.60.40.2700">
    <property type="match status" value="3"/>
</dbReference>
<feature type="compositionally biased region" description="Gly residues" evidence="1">
    <location>
        <begin position="445"/>
        <end position="455"/>
    </location>
</feature>
<dbReference type="OMA" id="QASESTW"/>
<feature type="compositionally biased region" description="Low complexity" evidence="1">
    <location>
        <begin position="122"/>
        <end position="146"/>
    </location>
</feature>
<dbReference type="PANTHER" id="PTHR31149:SF11">
    <property type="entry name" value="187-KDA MICROTUBULE-ASSOCIATED PROTEIN AIR9"/>
    <property type="match status" value="1"/>
</dbReference>
<feature type="region of interest" description="Disordered" evidence="1">
    <location>
        <begin position="352"/>
        <end position="569"/>
    </location>
</feature>
<protein>
    <recommendedName>
        <fullName evidence="2">AIR9-like A9 domain-containing protein</fullName>
    </recommendedName>
</protein>
<feature type="region of interest" description="Disordered" evidence="1">
    <location>
        <begin position="601"/>
        <end position="625"/>
    </location>
</feature>
<dbReference type="Proteomes" id="UP000265515">
    <property type="component" value="Unassembled WGS sequence"/>
</dbReference>
<dbReference type="STRING" id="69332.A0A388K5Y5"/>
<dbReference type="PROSITE" id="PS51450">
    <property type="entry name" value="LRR"/>
    <property type="match status" value="1"/>
</dbReference>
<evidence type="ECO:0000259" key="2">
    <source>
        <dbReference type="Pfam" id="PF23197"/>
    </source>
</evidence>
<feature type="domain" description="AIR9-like A9" evidence="2">
    <location>
        <begin position="1010"/>
        <end position="1095"/>
    </location>
</feature>
<feature type="compositionally biased region" description="Polar residues" evidence="1">
    <location>
        <begin position="96"/>
        <end position="111"/>
    </location>
</feature>
<feature type="compositionally biased region" description="Pro residues" evidence="1">
    <location>
        <begin position="205"/>
        <end position="214"/>
    </location>
</feature>
<evidence type="ECO:0000256" key="1">
    <source>
        <dbReference type="SAM" id="MobiDB-lite"/>
    </source>
</evidence>
<dbReference type="OrthoDB" id="1904536at2759"/>
<feature type="domain" description="AIR9-like A9" evidence="2">
    <location>
        <begin position="1308"/>
        <end position="1390"/>
    </location>
</feature>
<proteinExistence type="predicted"/>
<accession>A0A388K5Y5</accession>
<dbReference type="Gramene" id="GBG65468">
    <property type="protein sequence ID" value="GBG65468"/>
    <property type="gene ID" value="CBR_g51063"/>
</dbReference>
<dbReference type="InterPro" id="IPR032675">
    <property type="entry name" value="LRR_dom_sf"/>
</dbReference>
<evidence type="ECO:0000313" key="4">
    <source>
        <dbReference type="Proteomes" id="UP000265515"/>
    </source>
</evidence>
<feature type="compositionally biased region" description="Gly residues" evidence="1">
    <location>
        <begin position="34"/>
        <end position="44"/>
    </location>
</feature>
<gene>
    <name evidence="3" type="ORF">CBR_g51063</name>
</gene>
<feature type="compositionally biased region" description="Gly residues" evidence="1">
    <location>
        <begin position="538"/>
        <end position="550"/>
    </location>
</feature>